<dbReference type="GO" id="GO:0038060">
    <property type="term" value="P:nitric oxide-cGMP-mediated signaling"/>
    <property type="evidence" value="ECO:0007669"/>
    <property type="project" value="TreeGrafter"/>
</dbReference>
<protein>
    <recommendedName>
        <fullName evidence="1">guanylate cyclase</fullName>
        <ecNumber evidence="1">4.6.1.2</ecNumber>
    </recommendedName>
</protein>
<dbReference type="Gene3D" id="3.90.1520.10">
    <property type="entry name" value="H-NOX domain"/>
    <property type="match status" value="1"/>
</dbReference>
<dbReference type="EC" id="4.6.1.2" evidence="1"/>
<dbReference type="GO" id="GO:0020037">
    <property type="term" value="F:heme binding"/>
    <property type="evidence" value="ECO:0007669"/>
    <property type="project" value="InterPro"/>
</dbReference>
<dbReference type="GO" id="GO:0008074">
    <property type="term" value="C:guanylate cyclase complex, soluble"/>
    <property type="evidence" value="ECO:0007669"/>
    <property type="project" value="TreeGrafter"/>
</dbReference>
<organism evidence="6 7">
    <name type="scientific">Coregonus suidteri</name>
    <dbReference type="NCBI Taxonomy" id="861788"/>
    <lineage>
        <taxon>Eukaryota</taxon>
        <taxon>Metazoa</taxon>
        <taxon>Chordata</taxon>
        <taxon>Craniata</taxon>
        <taxon>Vertebrata</taxon>
        <taxon>Euteleostomi</taxon>
        <taxon>Actinopterygii</taxon>
        <taxon>Neopterygii</taxon>
        <taxon>Teleostei</taxon>
        <taxon>Protacanthopterygii</taxon>
        <taxon>Salmoniformes</taxon>
        <taxon>Salmonidae</taxon>
        <taxon>Coregoninae</taxon>
        <taxon>Coregonus</taxon>
    </lineage>
</organism>
<dbReference type="GO" id="GO:0000166">
    <property type="term" value="F:nucleotide binding"/>
    <property type="evidence" value="ECO:0007669"/>
    <property type="project" value="UniProtKB-KW"/>
</dbReference>
<dbReference type="GO" id="GO:0004383">
    <property type="term" value="F:guanylate cyclase activity"/>
    <property type="evidence" value="ECO:0007669"/>
    <property type="project" value="UniProtKB-EC"/>
</dbReference>
<evidence type="ECO:0000256" key="3">
    <source>
        <dbReference type="ARBA" id="ARBA00023293"/>
    </source>
</evidence>
<dbReference type="InterPro" id="IPR024096">
    <property type="entry name" value="NO_sig/Golgi_transp_ligand-bd"/>
</dbReference>
<dbReference type="Pfam" id="PF07701">
    <property type="entry name" value="HNOBA"/>
    <property type="match status" value="1"/>
</dbReference>
<evidence type="ECO:0000259" key="4">
    <source>
        <dbReference type="Pfam" id="PF07700"/>
    </source>
</evidence>
<dbReference type="PANTHER" id="PTHR45655">
    <property type="entry name" value="GUANYLATE CYCLASE SOLUBLE SUBUNIT BETA-2"/>
    <property type="match status" value="1"/>
</dbReference>
<dbReference type="InterPro" id="IPR042463">
    <property type="entry name" value="HNOB_dom_associated_sf"/>
</dbReference>
<dbReference type="AlphaFoldDB" id="A0AAN8MG26"/>
<proteinExistence type="predicted"/>
<keyword evidence="3" id="KW-0141">cGMP biosynthesis</keyword>
<feature type="domain" description="Haem NO binding associated" evidence="5">
    <location>
        <begin position="144"/>
        <end position="203"/>
    </location>
</feature>
<dbReference type="GO" id="GO:0070482">
    <property type="term" value="P:response to oxygen levels"/>
    <property type="evidence" value="ECO:0007669"/>
    <property type="project" value="TreeGrafter"/>
</dbReference>
<evidence type="ECO:0000313" key="7">
    <source>
        <dbReference type="Proteomes" id="UP001356427"/>
    </source>
</evidence>
<evidence type="ECO:0000313" key="6">
    <source>
        <dbReference type="EMBL" id="KAK6326322.1"/>
    </source>
</evidence>
<dbReference type="SUPFAM" id="SSF111126">
    <property type="entry name" value="Ligand-binding domain in the NO signalling and Golgi transport"/>
    <property type="match status" value="1"/>
</dbReference>
<dbReference type="InterPro" id="IPR038158">
    <property type="entry name" value="H-NOX_domain_sf"/>
</dbReference>
<accession>A0AAN8MG26</accession>
<dbReference type="Pfam" id="PF07700">
    <property type="entry name" value="HNOB"/>
    <property type="match status" value="1"/>
</dbReference>
<evidence type="ECO:0000256" key="1">
    <source>
        <dbReference type="ARBA" id="ARBA00012202"/>
    </source>
</evidence>
<reference evidence="6 7" key="1">
    <citation type="submission" date="2021-04" db="EMBL/GenBank/DDBJ databases">
        <authorList>
            <person name="De Guttry C."/>
            <person name="Zahm M."/>
            <person name="Klopp C."/>
            <person name="Cabau C."/>
            <person name="Louis A."/>
            <person name="Berthelot C."/>
            <person name="Parey E."/>
            <person name="Roest Crollius H."/>
            <person name="Montfort J."/>
            <person name="Robinson-Rechavi M."/>
            <person name="Bucao C."/>
            <person name="Bouchez O."/>
            <person name="Gislard M."/>
            <person name="Lluch J."/>
            <person name="Milhes M."/>
            <person name="Lampietro C."/>
            <person name="Lopez Roques C."/>
            <person name="Donnadieu C."/>
            <person name="Braasch I."/>
            <person name="Desvignes T."/>
            <person name="Postlethwait J."/>
            <person name="Bobe J."/>
            <person name="Wedekind C."/>
            <person name="Guiguen Y."/>
        </authorList>
    </citation>
    <scope>NUCLEOTIDE SEQUENCE [LARGE SCALE GENOMIC DNA]</scope>
    <source>
        <strain evidence="6">Cs_M1</strain>
        <tissue evidence="6">Blood</tissue>
    </source>
</reference>
<dbReference type="EMBL" id="JAGTTL010000002">
    <property type="protein sequence ID" value="KAK6326322.1"/>
    <property type="molecule type" value="Genomic_DNA"/>
</dbReference>
<evidence type="ECO:0000256" key="2">
    <source>
        <dbReference type="ARBA" id="ARBA00022741"/>
    </source>
</evidence>
<feature type="domain" description="Heme NO-binding" evidence="4">
    <location>
        <begin position="44"/>
        <end position="103"/>
    </location>
</feature>
<dbReference type="InterPro" id="IPR011645">
    <property type="entry name" value="HNOB_dom_associated"/>
</dbReference>
<gene>
    <name evidence="6" type="ORF">J4Q44_G00019670</name>
</gene>
<dbReference type="Proteomes" id="UP001356427">
    <property type="component" value="Unassembled WGS sequence"/>
</dbReference>
<name>A0AAN8MG26_9TELE</name>
<dbReference type="PANTHER" id="PTHR45655:SF10">
    <property type="entry name" value="SOLUBLE GUANYLATE CYCLASE 88E"/>
    <property type="match status" value="1"/>
</dbReference>
<sequence length="212" mass="24816">MYGLYLEAVNDYINESYGEDVWRLIEARAEIYRISSLSAIRCTKYFRFSFPKVQPPSFCVEEECETSLTLHYRSTRKGFTQFVKGRQLSQVGRQFYNTDIEVEILSKEETEKMTYVIYKMNFDKRCLQAPHAPAEDGPGVREVPMKRGIFFDMFPFSVIFRRDMTMYRIGDGLKEVFSDLQGKKVDEEFTLVRPMLEFSWDNVSIGGEKRGG</sequence>
<evidence type="ECO:0000259" key="5">
    <source>
        <dbReference type="Pfam" id="PF07701"/>
    </source>
</evidence>
<comment type="caution">
    <text evidence="6">The sequence shown here is derived from an EMBL/GenBank/DDBJ whole genome shotgun (WGS) entry which is preliminary data.</text>
</comment>
<keyword evidence="7" id="KW-1185">Reference proteome</keyword>
<dbReference type="Gene3D" id="3.30.450.260">
    <property type="entry name" value="Haem NO binding associated domain"/>
    <property type="match status" value="1"/>
</dbReference>
<dbReference type="InterPro" id="IPR011644">
    <property type="entry name" value="Heme_NO-bd"/>
</dbReference>
<keyword evidence="2" id="KW-0547">Nucleotide-binding</keyword>